<keyword evidence="2" id="KW-1185">Reference proteome</keyword>
<sequence length="239" mass="25810">MNPLVETLLLNNEAATLFHSNQCLSRAADAYQKSLCNVQSLLRGHHHTALMDPPLHSTLVSPERCSHYSFPNASSMTPSPARDNFYLFQRALYLNAPSAADVSSPSSPQAICQALPILGSVVLFNSAILYHKNAVLTGESFSLDKAQQLYKASLQFATSQGATNPTDWLITIAASNNLAQIAYEKGLIDEVNERLDDLSFLMSRGGSLERLQGIFTVAEIEGFLSNAAMTGGFKSSPAA</sequence>
<reference evidence="1" key="1">
    <citation type="submission" date="2023-08" db="EMBL/GenBank/DDBJ databases">
        <authorList>
            <person name="Audoor S."/>
            <person name="Bilcke G."/>
        </authorList>
    </citation>
    <scope>NUCLEOTIDE SEQUENCE</scope>
</reference>
<accession>A0AAD2CMF5</accession>
<gene>
    <name evidence="1" type="ORF">CYCCA115_LOCUS5773</name>
</gene>
<organism evidence="1 2">
    <name type="scientific">Cylindrotheca closterium</name>
    <dbReference type="NCBI Taxonomy" id="2856"/>
    <lineage>
        <taxon>Eukaryota</taxon>
        <taxon>Sar</taxon>
        <taxon>Stramenopiles</taxon>
        <taxon>Ochrophyta</taxon>
        <taxon>Bacillariophyta</taxon>
        <taxon>Bacillariophyceae</taxon>
        <taxon>Bacillariophycidae</taxon>
        <taxon>Bacillariales</taxon>
        <taxon>Bacillariaceae</taxon>
        <taxon>Cylindrotheca</taxon>
    </lineage>
</organism>
<name>A0AAD2CMF5_9STRA</name>
<evidence type="ECO:0000313" key="2">
    <source>
        <dbReference type="Proteomes" id="UP001295423"/>
    </source>
</evidence>
<dbReference type="Proteomes" id="UP001295423">
    <property type="component" value="Unassembled WGS sequence"/>
</dbReference>
<evidence type="ECO:0000313" key="1">
    <source>
        <dbReference type="EMBL" id="CAJ1937698.1"/>
    </source>
</evidence>
<comment type="caution">
    <text evidence="1">The sequence shown here is derived from an EMBL/GenBank/DDBJ whole genome shotgun (WGS) entry which is preliminary data.</text>
</comment>
<dbReference type="AlphaFoldDB" id="A0AAD2CMF5"/>
<dbReference type="EMBL" id="CAKOGP040000668">
    <property type="protein sequence ID" value="CAJ1937698.1"/>
    <property type="molecule type" value="Genomic_DNA"/>
</dbReference>
<protein>
    <submittedName>
        <fullName evidence="1">Uncharacterized protein</fullName>
    </submittedName>
</protein>
<proteinExistence type="predicted"/>